<keyword evidence="1" id="KW-1133">Transmembrane helix</keyword>
<accession>A0A0A3HXQ7</accession>
<evidence type="ECO:0000313" key="3">
    <source>
        <dbReference type="Proteomes" id="UP000030408"/>
    </source>
</evidence>
<evidence type="ECO:0000256" key="1">
    <source>
        <dbReference type="SAM" id="Phobius"/>
    </source>
</evidence>
<gene>
    <name evidence="2" type="ORF">CD33_12840</name>
</gene>
<proteinExistence type="predicted"/>
<dbReference type="STRING" id="1384057.CD33_12840"/>
<evidence type="ECO:0000313" key="2">
    <source>
        <dbReference type="EMBL" id="KGR75153.1"/>
    </source>
</evidence>
<keyword evidence="1" id="KW-0812">Transmembrane</keyword>
<comment type="caution">
    <text evidence="2">The sequence shown here is derived from an EMBL/GenBank/DDBJ whole genome shotgun (WGS) entry which is preliminary data.</text>
</comment>
<reference evidence="2 3" key="1">
    <citation type="submission" date="2014-02" db="EMBL/GenBank/DDBJ databases">
        <title>Draft genome sequence of Lysinibacillus sinduriensis JCM 15800.</title>
        <authorList>
            <person name="Zhang F."/>
            <person name="Wang G."/>
            <person name="Zhang L."/>
        </authorList>
    </citation>
    <scope>NUCLEOTIDE SEQUENCE [LARGE SCALE GENOMIC DNA]</scope>
    <source>
        <strain evidence="2 3">JCM 15800</strain>
    </source>
</reference>
<dbReference type="eggNOG" id="ENOG502Z99C">
    <property type="taxonomic scope" value="Bacteria"/>
</dbReference>
<feature type="transmembrane region" description="Helical" evidence="1">
    <location>
        <begin position="181"/>
        <end position="198"/>
    </location>
</feature>
<feature type="transmembrane region" description="Helical" evidence="1">
    <location>
        <begin position="204"/>
        <end position="226"/>
    </location>
</feature>
<dbReference type="Proteomes" id="UP000030408">
    <property type="component" value="Unassembled WGS sequence"/>
</dbReference>
<evidence type="ECO:0008006" key="4">
    <source>
        <dbReference type="Google" id="ProtNLM"/>
    </source>
</evidence>
<organism evidence="2 3">
    <name type="scientific">Ureibacillus sinduriensis BLB-1 = JCM 15800</name>
    <dbReference type="NCBI Taxonomy" id="1384057"/>
    <lineage>
        <taxon>Bacteria</taxon>
        <taxon>Bacillati</taxon>
        <taxon>Bacillota</taxon>
        <taxon>Bacilli</taxon>
        <taxon>Bacillales</taxon>
        <taxon>Caryophanaceae</taxon>
        <taxon>Ureibacillus</taxon>
    </lineage>
</organism>
<dbReference type="EMBL" id="JPVO01000052">
    <property type="protein sequence ID" value="KGR75153.1"/>
    <property type="molecule type" value="Genomic_DNA"/>
</dbReference>
<feature type="transmembrane region" description="Helical" evidence="1">
    <location>
        <begin position="154"/>
        <end position="174"/>
    </location>
</feature>
<feature type="transmembrane region" description="Helical" evidence="1">
    <location>
        <begin position="104"/>
        <end position="134"/>
    </location>
</feature>
<keyword evidence="1" id="KW-0472">Membrane</keyword>
<keyword evidence="3" id="KW-1185">Reference proteome</keyword>
<feature type="transmembrane region" description="Helical" evidence="1">
    <location>
        <begin position="25"/>
        <end position="43"/>
    </location>
</feature>
<dbReference type="AlphaFoldDB" id="A0A0A3HXQ7"/>
<sequence>MGAELVYKLIKLEIKKFKLWKHWKGVLISNVGFIAFLGMIYGLELSEENVPFENFEMVILILGSIVRATFIIYASFLIVKLVIDEYKNKTIDIMFTYPVKRKKILAAKLMIVMAFTFFTVFLSNVLIGGLFVITEAAFDILPGEIGVDEIYNNLISTFFYSLATAGISLIPLLFGMPRKSAPATIVTAIFLVCLIGNTTDSFTVFSIIAVPISLALLGLFIGYLSIRNIEKVDVR</sequence>
<protein>
    <recommendedName>
        <fullName evidence="4">Bacitracin ABC transporter permease</fullName>
    </recommendedName>
</protein>
<dbReference type="Pfam" id="PF12730">
    <property type="entry name" value="ABC2_membrane_4"/>
    <property type="match status" value="1"/>
</dbReference>
<feature type="transmembrane region" description="Helical" evidence="1">
    <location>
        <begin position="55"/>
        <end position="83"/>
    </location>
</feature>
<name>A0A0A3HXQ7_9BACL</name>